<comment type="caution">
    <text evidence="1">The sequence shown here is derived from an EMBL/GenBank/DDBJ whole genome shotgun (WGS) entry which is preliminary data.</text>
</comment>
<organism evidence="1 2">
    <name type="scientific">Prosthecobacter dejongeii</name>
    <dbReference type="NCBI Taxonomy" id="48465"/>
    <lineage>
        <taxon>Bacteria</taxon>
        <taxon>Pseudomonadati</taxon>
        <taxon>Verrucomicrobiota</taxon>
        <taxon>Verrucomicrobiia</taxon>
        <taxon>Verrucomicrobiales</taxon>
        <taxon>Verrucomicrobiaceae</taxon>
        <taxon>Prosthecobacter</taxon>
    </lineage>
</organism>
<dbReference type="EMBL" id="JACHIF010000001">
    <property type="protein sequence ID" value="MBB5035774.1"/>
    <property type="molecule type" value="Genomic_DNA"/>
</dbReference>
<proteinExistence type="predicted"/>
<protein>
    <recommendedName>
        <fullName evidence="3">Neutral/alkaline non-lysosomal ceramidase N-terminal domain-containing protein</fullName>
    </recommendedName>
</protein>
<evidence type="ECO:0000313" key="1">
    <source>
        <dbReference type="EMBL" id="MBB5035774.1"/>
    </source>
</evidence>
<accession>A0A7W7YGN2</accession>
<evidence type="ECO:0008006" key="3">
    <source>
        <dbReference type="Google" id="ProtNLM"/>
    </source>
</evidence>
<dbReference type="Proteomes" id="UP000534294">
    <property type="component" value="Unassembled WGS sequence"/>
</dbReference>
<reference evidence="1 2" key="1">
    <citation type="submission" date="2020-08" db="EMBL/GenBank/DDBJ databases">
        <title>Genomic Encyclopedia of Type Strains, Phase IV (KMG-IV): sequencing the most valuable type-strain genomes for metagenomic binning, comparative biology and taxonomic classification.</title>
        <authorList>
            <person name="Goeker M."/>
        </authorList>
    </citation>
    <scope>NUCLEOTIDE SEQUENCE [LARGE SCALE GENOMIC DNA]</scope>
    <source>
        <strain evidence="1 2">DSM 12251</strain>
    </source>
</reference>
<sequence>MRKRSRIQEMRFLLFLVCCWLGCVTLTLGQSASSFRLATFSVDVTIPKGHPCMGGGIAPVKEVADPLYAKGFVLLGGDLPLVLVSFDWCEIRGTSFEKWQQALASAAGTQPERVMIHSTHVHDAPVMDEDAEKILRDMEATGAWKNIPPPAPEAPIQVASVCWPAFNDECIQRVATALREALPQARAVTHIGLGKAEVQQVASNRRYLNPAGRVFYNRMSRSTIPEAQAADVGTIDPWLRTLSFWDVETPVCALHGYAVHPMSAYGKGRVSADFTGRARDMMQQAYPKVLQIYASGCSGNVTAGKWNQGAADSLQVLASRLHTAMEAAWKSTQKHPLQQMQFNLALMPLGARNTLVHTETILRHRLASGVSPFERAEAAMGLAWYERVKRGHRVQVPCADFGPAQLLLLPAEAYVEFQLYAQACRPESFVFTLGYGECGPGYIPIERSWKEQDSNLNDWAWTPPGSEAVMKQAIREALKAP</sequence>
<evidence type="ECO:0000313" key="2">
    <source>
        <dbReference type="Proteomes" id="UP000534294"/>
    </source>
</evidence>
<keyword evidence="2" id="KW-1185">Reference proteome</keyword>
<dbReference type="RefSeq" id="WP_221305290.1">
    <property type="nucleotide sequence ID" value="NZ_JACHIF010000001.1"/>
</dbReference>
<gene>
    <name evidence="1" type="ORF">HNQ64_000008</name>
</gene>
<name>A0A7W7YGN2_9BACT</name>
<dbReference type="AlphaFoldDB" id="A0A7W7YGN2"/>